<dbReference type="Pfam" id="PF03781">
    <property type="entry name" value="FGE-sulfatase"/>
    <property type="match status" value="1"/>
</dbReference>
<proteinExistence type="predicted"/>
<sequence>MYKTLLALLFSGISLLLHADDSYVIQAHIRDVKDGTVFFLKQFSTQRIINAMRLENGKLQMKGELSDTPQHLWLCTTIKEEFYYCDLLVDTGTIVIEGSIRDFPNGLHFEGARTQMQYAAYLNETQIVRQKLDSLNQISTKLHTLSTGSDKYNKHVVEGGYKLKEEIEIEQVTQLQDSIRATFIQTHMDQYAGQFLLTRIMKDLPPDSLKALYRRIPVEMKKTKFTRLISNQINPYADSYIREADDLLRLTSRKEREMNHYAEEAYKLYAKAVQLDSTRTDGYMALASMSDRLLPVKGIEAYDISIHYLRKFMESDIRKDEYEAAVNRMENLEFRKWLKLNEEPEMVAVGGGTFEMGSTYKEDNNAPHKVKVDSFRISRYEITNYQFALFLESQDPEKIKNSPPMYYPCNWGILNGKPVPGYEAHPAIYVTWYGAQAYCKWAGGRLPSEEEWEFAARGGVYGNRNHLYSVGMELDSLGWYSGNSGGKPHRVGTLKPNELGLYDMSGNVWEWCSNTQIKDGKEYVAVRGGTWFNERAICRPTCRYYIFPNSKHFNNGFRLVKGL</sequence>
<accession>A0A7K1HFX7</accession>
<dbReference type="InterPro" id="IPR051043">
    <property type="entry name" value="Sulfatase_Mod_Factor_Kinase"/>
</dbReference>
<evidence type="ECO:0000259" key="2">
    <source>
        <dbReference type="Pfam" id="PF03781"/>
    </source>
</evidence>
<feature type="signal peptide" evidence="1">
    <location>
        <begin position="1"/>
        <end position="19"/>
    </location>
</feature>
<dbReference type="EMBL" id="WNCR01000005">
    <property type="protein sequence ID" value="MTU30038.1"/>
    <property type="molecule type" value="Genomic_DNA"/>
</dbReference>
<feature type="domain" description="Sulfatase-modifying factor enzyme-like" evidence="2">
    <location>
        <begin position="343"/>
        <end position="561"/>
    </location>
</feature>
<dbReference type="PANTHER" id="PTHR23150">
    <property type="entry name" value="SULFATASE MODIFYING FACTOR 1, 2"/>
    <property type="match status" value="1"/>
</dbReference>
<dbReference type="InterPro" id="IPR005532">
    <property type="entry name" value="SUMF_dom"/>
</dbReference>
<keyword evidence="1" id="KW-0732">Signal</keyword>
<dbReference type="PANTHER" id="PTHR23150:SF19">
    <property type="entry name" value="FORMYLGLYCINE-GENERATING ENZYME"/>
    <property type="match status" value="1"/>
</dbReference>
<dbReference type="AlphaFoldDB" id="A0A7K1HFX7"/>
<dbReference type="InterPro" id="IPR016187">
    <property type="entry name" value="CTDL_fold"/>
</dbReference>
<name>A0A7K1HFX7_9BACT</name>
<protein>
    <submittedName>
        <fullName evidence="3">SUMF1/EgtB/PvdO family nonheme iron enzyme</fullName>
    </submittedName>
</protein>
<dbReference type="Gene3D" id="3.90.1580.10">
    <property type="entry name" value="paralog of FGE (formylglycine-generating enzyme)"/>
    <property type="match status" value="1"/>
</dbReference>
<dbReference type="SUPFAM" id="SSF56436">
    <property type="entry name" value="C-type lectin-like"/>
    <property type="match status" value="1"/>
</dbReference>
<comment type="caution">
    <text evidence="3">The sequence shown here is derived from an EMBL/GenBank/DDBJ whole genome shotgun (WGS) entry which is preliminary data.</text>
</comment>
<evidence type="ECO:0000313" key="3">
    <source>
        <dbReference type="EMBL" id="MTU30038.1"/>
    </source>
</evidence>
<dbReference type="GO" id="GO:0120147">
    <property type="term" value="F:formylglycine-generating oxidase activity"/>
    <property type="evidence" value="ECO:0007669"/>
    <property type="project" value="TreeGrafter"/>
</dbReference>
<reference evidence="3 4" key="1">
    <citation type="journal article" date="2019" name="Nat. Med.">
        <title>A library of human gut bacterial isolates paired with longitudinal multiomics data enables mechanistic microbiome research.</title>
        <authorList>
            <person name="Poyet M."/>
            <person name="Groussin M."/>
            <person name="Gibbons S.M."/>
            <person name="Avila-Pacheco J."/>
            <person name="Jiang X."/>
            <person name="Kearney S.M."/>
            <person name="Perrotta A.R."/>
            <person name="Berdy B."/>
            <person name="Zhao S."/>
            <person name="Lieberman T.D."/>
            <person name="Swanson P.K."/>
            <person name="Smith M."/>
            <person name="Roesemann S."/>
            <person name="Alexander J.E."/>
            <person name="Rich S.A."/>
            <person name="Livny J."/>
            <person name="Vlamakis H."/>
            <person name="Clish C."/>
            <person name="Bullock K."/>
            <person name="Deik A."/>
            <person name="Scott J."/>
            <person name="Pierce K.A."/>
            <person name="Xavier R.J."/>
            <person name="Alm E.J."/>
        </authorList>
    </citation>
    <scope>NUCLEOTIDE SEQUENCE [LARGE SCALE GENOMIC DNA]</scope>
    <source>
        <strain evidence="3 4">BIOML-A25</strain>
    </source>
</reference>
<organism evidence="3 4">
    <name type="scientific">Parabacteroides merdae</name>
    <dbReference type="NCBI Taxonomy" id="46503"/>
    <lineage>
        <taxon>Bacteria</taxon>
        <taxon>Pseudomonadati</taxon>
        <taxon>Bacteroidota</taxon>
        <taxon>Bacteroidia</taxon>
        <taxon>Bacteroidales</taxon>
        <taxon>Tannerellaceae</taxon>
        <taxon>Parabacteroides</taxon>
    </lineage>
</organism>
<evidence type="ECO:0000313" key="4">
    <source>
        <dbReference type="Proteomes" id="UP000437446"/>
    </source>
</evidence>
<evidence type="ECO:0000256" key="1">
    <source>
        <dbReference type="SAM" id="SignalP"/>
    </source>
</evidence>
<gene>
    <name evidence="3" type="ORF">GMD66_12630</name>
</gene>
<dbReference type="InterPro" id="IPR042095">
    <property type="entry name" value="SUMF_sf"/>
</dbReference>
<dbReference type="RefSeq" id="WP_129943544.1">
    <property type="nucleotide sequence ID" value="NZ_RCYQ01000006.1"/>
</dbReference>
<dbReference type="Proteomes" id="UP000437446">
    <property type="component" value="Unassembled WGS sequence"/>
</dbReference>
<feature type="chain" id="PRO_5029759891" evidence="1">
    <location>
        <begin position="20"/>
        <end position="563"/>
    </location>
</feature>